<keyword evidence="6 7" id="KW-0472">Membrane</keyword>
<protein>
    <submittedName>
        <fullName evidence="9">Acyltransferase</fullName>
    </submittedName>
</protein>
<dbReference type="GO" id="GO:0009246">
    <property type="term" value="P:enterobacterial common antigen biosynthetic process"/>
    <property type="evidence" value="ECO:0007669"/>
    <property type="project" value="TreeGrafter"/>
</dbReference>
<name>A0A2N8T871_STUST</name>
<evidence type="ECO:0000256" key="1">
    <source>
        <dbReference type="ARBA" id="ARBA00004651"/>
    </source>
</evidence>
<dbReference type="RefSeq" id="WP_102893770.1">
    <property type="nucleotide sequence ID" value="NZ_JAMOHU010000008.1"/>
</dbReference>
<feature type="transmembrane region" description="Helical" evidence="7">
    <location>
        <begin position="171"/>
        <end position="189"/>
    </location>
</feature>
<feature type="transmembrane region" description="Helical" evidence="7">
    <location>
        <begin position="258"/>
        <end position="281"/>
    </location>
</feature>
<evidence type="ECO:0000256" key="4">
    <source>
        <dbReference type="ARBA" id="ARBA00022692"/>
    </source>
</evidence>
<keyword evidence="5 7" id="KW-1133">Transmembrane helix</keyword>
<dbReference type="PANTHER" id="PTHR40074">
    <property type="entry name" value="O-ACETYLTRANSFERASE WECH"/>
    <property type="match status" value="1"/>
</dbReference>
<dbReference type="EMBL" id="POUT01000002">
    <property type="protein sequence ID" value="PNG10941.1"/>
    <property type="molecule type" value="Genomic_DNA"/>
</dbReference>
<evidence type="ECO:0000313" key="10">
    <source>
        <dbReference type="Proteomes" id="UP000236023"/>
    </source>
</evidence>
<evidence type="ECO:0000256" key="6">
    <source>
        <dbReference type="ARBA" id="ARBA00023136"/>
    </source>
</evidence>
<dbReference type="GO" id="GO:0005886">
    <property type="term" value="C:plasma membrane"/>
    <property type="evidence" value="ECO:0007669"/>
    <property type="project" value="UniProtKB-SubCell"/>
</dbReference>
<dbReference type="GO" id="GO:0016413">
    <property type="term" value="F:O-acetyltransferase activity"/>
    <property type="evidence" value="ECO:0007669"/>
    <property type="project" value="TreeGrafter"/>
</dbReference>
<keyword evidence="9" id="KW-0012">Acyltransferase</keyword>
<keyword evidence="4 7" id="KW-0812">Transmembrane</keyword>
<feature type="transmembrane region" description="Helical" evidence="7">
    <location>
        <begin position="230"/>
        <end position="251"/>
    </location>
</feature>
<dbReference type="InterPro" id="IPR002656">
    <property type="entry name" value="Acyl_transf_3_dom"/>
</dbReference>
<comment type="caution">
    <text evidence="9">The sequence shown here is derived from an EMBL/GenBank/DDBJ whole genome shotgun (WGS) entry which is preliminary data.</text>
</comment>
<feature type="domain" description="Acyltransferase 3" evidence="8">
    <location>
        <begin position="5"/>
        <end position="309"/>
    </location>
</feature>
<evidence type="ECO:0000256" key="7">
    <source>
        <dbReference type="SAM" id="Phobius"/>
    </source>
</evidence>
<feature type="transmembrane region" description="Helical" evidence="7">
    <location>
        <begin position="7"/>
        <end position="25"/>
    </location>
</feature>
<evidence type="ECO:0000256" key="2">
    <source>
        <dbReference type="ARBA" id="ARBA00007400"/>
    </source>
</evidence>
<dbReference type="Pfam" id="PF01757">
    <property type="entry name" value="Acyl_transf_3"/>
    <property type="match status" value="1"/>
</dbReference>
<reference evidence="9 10" key="1">
    <citation type="submission" date="2018-01" db="EMBL/GenBank/DDBJ databases">
        <title>Denitrification phenotypes of diverse strains of Pseudomonas stutzeri.</title>
        <authorList>
            <person name="Milligan D.A."/>
            <person name="Bergaust L."/>
            <person name="Bakken L.R."/>
            <person name="Frostegard A."/>
        </authorList>
    </citation>
    <scope>NUCLEOTIDE SEQUENCE [LARGE SCALE GENOMIC DNA]</scope>
    <source>
        <strain evidence="9 10">24a75</strain>
    </source>
</reference>
<organism evidence="9 10">
    <name type="scientific">Stutzerimonas stutzeri</name>
    <name type="common">Pseudomonas stutzeri</name>
    <dbReference type="NCBI Taxonomy" id="316"/>
    <lineage>
        <taxon>Bacteria</taxon>
        <taxon>Pseudomonadati</taxon>
        <taxon>Pseudomonadota</taxon>
        <taxon>Gammaproteobacteria</taxon>
        <taxon>Pseudomonadales</taxon>
        <taxon>Pseudomonadaceae</taxon>
        <taxon>Stutzerimonas</taxon>
    </lineage>
</organism>
<dbReference type="Proteomes" id="UP000236023">
    <property type="component" value="Unassembled WGS sequence"/>
</dbReference>
<evidence type="ECO:0000256" key="5">
    <source>
        <dbReference type="ARBA" id="ARBA00022989"/>
    </source>
</evidence>
<feature type="transmembrane region" description="Helical" evidence="7">
    <location>
        <begin position="196"/>
        <end position="218"/>
    </location>
</feature>
<proteinExistence type="inferred from homology"/>
<accession>A0A2N8T871</accession>
<dbReference type="AlphaFoldDB" id="A0A2N8T871"/>
<sequence length="344" mass="38983">MQERNVWVDYAKAIGIILVVYGHAARGVFNAGLPMDEARFVLVDSIIYSFHMPLFFFLSGLFFFDSLQKRGRGGLIINKVDTIVYPFVVWSLLQGLIEVALSNYTNGQVTLTEVLSLLWLPRAQFWFLYALFLVFVVCAFLYARADRRYFLPLVALFGVLFVFQQDLTVNNMTRFILGNTVFFALGVWFNEIKAFFLARCTQLMAFFGVLFIVGQYLFHVTFGLNYTDGGLPVLALATISIFFMVALSMWLGRFRVDWFLFIGASSMTIYLMHILAGSGVRVILSKFMGIDSVVLHLVLGTVIGIAAPMAAQLLINRYNLYFLLAPPKWMSAGSRLRMRKAVAQ</sequence>
<evidence type="ECO:0000256" key="3">
    <source>
        <dbReference type="ARBA" id="ARBA00022475"/>
    </source>
</evidence>
<dbReference type="PANTHER" id="PTHR40074:SF2">
    <property type="entry name" value="O-ACETYLTRANSFERASE WECH"/>
    <property type="match status" value="1"/>
</dbReference>
<gene>
    <name evidence="9" type="ORF">CXK94_07015</name>
</gene>
<feature type="transmembrane region" description="Helical" evidence="7">
    <location>
        <begin position="124"/>
        <end position="142"/>
    </location>
</feature>
<feature type="transmembrane region" description="Helical" evidence="7">
    <location>
        <begin position="149"/>
        <end position="165"/>
    </location>
</feature>
<comment type="subcellular location">
    <subcellularLocation>
        <location evidence="1">Cell membrane</location>
        <topology evidence="1">Multi-pass membrane protein</topology>
    </subcellularLocation>
</comment>
<feature type="transmembrane region" description="Helical" evidence="7">
    <location>
        <begin position="293"/>
        <end position="315"/>
    </location>
</feature>
<feature type="transmembrane region" description="Helical" evidence="7">
    <location>
        <begin position="84"/>
        <end position="104"/>
    </location>
</feature>
<comment type="similarity">
    <text evidence="2">Belongs to the acyltransferase 3 family.</text>
</comment>
<feature type="transmembrane region" description="Helical" evidence="7">
    <location>
        <begin position="45"/>
        <end position="64"/>
    </location>
</feature>
<evidence type="ECO:0000313" key="9">
    <source>
        <dbReference type="EMBL" id="PNG10941.1"/>
    </source>
</evidence>
<keyword evidence="9" id="KW-0808">Transferase</keyword>
<keyword evidence="3" id="KW-1003">Cell membrane</keyword>
<evidence type="ECO:0000259" key="8">
    <source>
        <dbReference type="Pfam" id="PF01757"/>
    </source>
</evidence>